<dbReference type="OrthoDB" id="9800877at2"/>
<proteinExistence type="predicted"/>
<dbReference type="Pfam" id="PF03050">
    <property type="entry name" value="DDE_Tnp_IS66"/>
    <property type="match status" value="1"/>
</dbReference>
<dbReference type="Proteomes" id="UP000319732">
    <property type="component" value="Unassembled WGS sequence"/>
</dbReference>
<organism evidence="3 4">
    <name type="scientific">Exilibacterium tricleocarpae</name>
    <dbReference type="NCBI Taxonomy" id="2591008"/>
    <lineage>
        <taxon>Bacteria</taxon>
        <taxon>Pseudomonadati</taxon>
        <taxon>Pseudomonadota</taxon>
        <taxon>Gammaproteobacteria</taxon>
        <taxon>Cellvibrionales</taxon>
        <taxon>Cellvibrionaceae</taxon>
        <taxon>Exilibacterium</taxon>
    </lineage>
</organism>
<feature type="domain" description="Transposase IS66 C-terminal" evidence="2">
    <location>
        <begin position="228"/>
        <end position="266"/>
    </location>
</feature>
<dbReference type="Pfam" id="PF13817">
    <property type="entry name" value="DDE_Tnp_IS66_C"/>
    <property type="match status" value="1"/>
</dbReference>
<keyword evidence="4" id="KW-1185">Reference proteome</keyword>
<dbReference type="EMBL" id="VHSG01000011">
    <property type="protein sequence ID" value="TQV79435.1"/>
    <property type="molecule type" value="Genomic_DNA"/>
</dbReference>
<dbReference type="InterPro" id="IPR004291">
    <property type="entry name" value="Transposase_IS66_central"/>
</dbReference>
<dbReference type="InterPro" id="IPR052344">
    <property type="entry name" value="Transposase-related"/>
</dbReference>
<protein>
    <submittedName>
        <fullName evidence="3">IS66 family transposase</fullName>
    </submittedName>
</protein>
<dbReference type="AlphaFoldDB" id="A0A545TQD3"/>
<evidence type="ECO:0000313" key="3">
    <source>
        <dbReference type="EMBL" id="TQV79435.1"/>
    </source>
</evidence>
<dbReference type="PANTHER" id="PTHR33678">
    <property type="entry name" value="BLL1576 PROTEIN"/>
    <property type="match status" value="1"/>
</dbReference>
<feature type="domain" description="Transposase IS66 central" evidence="1">
    <location>
        <begin position="123"/>
        <end position="221"/>
    </location>
</feature>
<accession>A0A545TQD3</accession>
<evidence type="ECO:0000259" key="1">
    <source>
        <dbReference type="Pfam" id="PF03050"/>
    </source>
</evidence>
<dbReference type="PANTHER" id="PTHR33678:SF1">
    <property type="entry name" value="BLL1576 PROTEIN"/>
    <property type="match status" value="1"/>
</dbReference>
<sequence length="292" mass="34008">MDVVLSFNEQHLKIEPVDFIIKWNPRQQDKQWWLDYAEQHGCWEEERPWQGYDYSIRRAMQVTVRTMDYRGQRPLTLEIDIDGWWTSLTLAEHEVIRLYADRGVSEQFHSEFKTDLDIERLPIEAQAKHLTAEQRLQVRQEESVPLWQTFKAWPEKTQAEGVAHSGTRNAISYMLGNWAALVRYCEDGRLPISNILSEHVAKTIALARKNFLFADTPAGAKSSAMIYSLLETAKANHQNPYHYLTLLLNELPNARSAGAIEKLLPWNKTPAQVRQRFDRYPRPCPAYLWLGG</sequence>
<dbReference type="InterPro" id="IPR039552">
    <property type="entry name" value="IS66_C"/>
</dbReference>
<name>A0A545TQD3_9GAMM</name>
<comment type="caution">
    <text evidence="3">The sequence shown here is derived from an EMBL/GenBank/DDBJ whole genome shotgun (WGS) entry which is preliminary data.</text>
</comment>
<gene>
    <name evidence="3" type="ORF">FKG94_11235</name>
</gene>
<reference evidence="3 4" key="1">
    <citation type="submission" date="2019-06" db="EMBL/GenBank/DDBJ databases">
        <title>Whole genome sequence for Cellvibrionaceae sp. R142.</title>
        <authorList>
            <person name="Wang G."/>
        </authorList>
    </citation>
    <scope>NUCLEOTIDE SEQUENCE [LARGE SCALE GENOMIC DNA]</scope>
    <source>
        <strain evidence="3 4">R142</strain>
    </source>
</reference>
<evidence type="ECO:0000259" key="2">
    <source>
        <dbReference type="Pfam" id="PF13817"/>
    </source>
</evidence>
<evidence type="ECO:0000313" key="4">
    <source>
        <dbReference type="Proteomes" id="UP000319732"/>
    </source>
</evidence>